<keyword evidence="2" id="KW-1185">Reference proteome</keyword>
<name>A0AC61REW0_9BACT</name>
<reference evidence="1" key="1">
    <citation type="submission" date="2019-04" db="EMBL/GenBank/DDBJ databases">
        <title>Microbes associate with the intestines of laboratory mice.</title>
        <authorList>
            <person name="Navarre W."/>
            <person name="Wong E."/>
            <person name="Huang K."/>
            <person name="Tropini C."/>
            <person name="Ng K."/>
            <person name="Yu B."/>
        </authorList>
    </citation>
    <scope>NUCLEOTIDE SEQUENCE</scope>
    <source>
        <strain evidence="1">NM04_E33</strain>
    </source>
</reference>
<gene>
    <name evidence="1" type="ORF">E5331_13875</name>
</gene>
<comment type="caution">
    <text evidence="1">The sequence shown here is derived from an EMBL/GenBank/DDBJ whole genome shotgun (WGS) entry which is preliminary data.</text>
</comment>
<dbReference type="Proteomes" id="UP000306319">
    <property type="component" value="Unassembled WGS sequence"/>
</dbReference>
<dbReference type="EMBL" id="SRYB01000023">
    <property type="protein sequence ID" value="TGY77530.1"/>
    <property type="molecule type" value="Genomic_DNA"/>
</dbReference>
<protein>
    <submittedName>
        <fullName evidence="1">Serpin family protein</fullName>
    </submittedName>
</protein>
<organism evidence="1 2">
    <name type="scientific">Lepagella muris</name>
    <dbReference type="NCBI Taxonomy" id="3032870"/>
    <lineage>
        <taxon>Bacteria</taxon>
        <taxon>Pseudomonadati</taxon>
        <taxon>Bacteroidota</taxon>
        <taxon>Bacteroidia</taxon>
        <taxon>Bacteroidales</taxon>
        <taxon>Muribaculaceae</taxon>
        <taxon>Lepagella</taxon>
    </lineage>
</organism>
<evidence type="ECO:0000313" key="1">
    <source>
        <dbReference type="EMBL" id="TGY77530.1"/>
    </source>
</evidence>
<accession>A0AC61REW0</accession>
<evidence type="ECO:0000313" key="2">
    <source>
        <dbReference type="Proteomes" id="UP000306319"/>
    </source>
</evidence>
<proteinExistence type="predicted"/>
<sequence>MKRKSYLIGFAVLLLFGACDNDVAVKEVNGIPIVEKISFSETEGVANHSLNEFGVSFFDAAVSEFSESDNVVVSPLSASLCVAMLANSADQEMEDAIMRVLGKPSLSVLNTTCNQLMRYLPSDVNGGELLLANSCWVAEGYDPLAAWKESMKKTYYADVYSIDFSKEQEIERINKWCDEKTNGLIPEVDFVFPENTVISLINALYFNGKWDKKFNKDLTDVQPFYGRDRETKVSMMHMTGTLAVSKDDDFTAVELPMGNNRMRLYLPEEGVKVSDLVSRLSYAKIDNLSWEKANVELALPKFRADNSFEVSDIFHKLGLPTTCGLDKLGLYGDMPLAINQQTYTSIDEEGAKAAAVTTTGFATSTGGEFLEKVVLRFDRPFMYAIENSTTGTIIMMGVINNL</sequence>